<comment type="subunit">
    <text evidence="2 14">Heterodimer of SoxA and SoxX.</text>
</comment>
<feature type="binding site" description="covalent" evidence="16">
    <location>
        <position position="212"/>
    </location>
    <ligand>
        <name>heme c</name>
        <dbReference type="ChEBI" id="CHEBI:61717"/>
        <label>2</label>
    </ligand>
</feature>
<dbReference type="KEGG" id="gai:IMCC3135_13770"/>
<keyword evidence="8 14" id="KW-0574">Periplasm</keyword>
<dbReference type="Pfam" id="PF21342">
    <property type="entry name" value="SoxA-TsdA_cyt-c"/>
    <property type="match status" value="2"/>
</dbReference>
<keyword evidence="4 14" id="KW-0349">Heme</keyword>
<feature type="domain" description="Cytochrome c" evidence="18">
    <location>
        <begin position="87"/>
        <end position="173"/>
    </location>
</feature>
<comment type="subcellular location">
    <subcellularLocation>
        <location evidence="1 14">Periplasm</location>
    </subcellularLocation>
</comment>
<sequence length="293" mass="32600">MRNRSFDLKNLTLAIALVAAGVMAFFSMFVAAAPVDEELIIDGEFNMITRTASPEGHPLSEVTSGWLYRTDETRDQQADSFENPGMLAVEEGEVFWNTVDGSAGKSCASCHDDAATSMKGVGAKYPVWDVASSKPINIEQRINLCRIDNMGAQAWEFDEQGQKPLAAYIKNQSLGLPVSMKLDEGDMQKWWEKGKETYYSRMGQLDFSCANCHEQYNGSYIRADHLSQGNANGFPTFRQKQGTLVSLHSRFQGCIRDTRAEIPEAFSDDMMALEVYVTWRGTGLSVETPAVRQ</sequence>
<evidence type="ECO:0000256" key="12">
    <source>
        <dbReference type="ARBA" id="ARBA00048077"/>
    </source>
</evidence>
<feature type="active site" description="Cysteine persulfide intermediate" evidence="15">
    <location>
        <position position="254"/>
    </location>
</feature>
<comment type="cofactor">
    <cofactor evidence="14">
        <name>heme</name>
        <dbReference type="ChEBI" id="CHEBI:30413"/>
    </cofactor>
    <text evidence="14">Binds 1 heme group per subunit.</text>
</comment>
<evidence type="ECO:0000313" key="20">
    <source>
        <dbReference type="Proteomes" id="UP000250079"/>
    </source>
</evidence>
<evidence type="ECO:0000256" key="8">
    <source>
        <dbReference type="ARBA" id="ARBA00022764"/>
    </source>
</evidence>
<dbReference type="EMBL" id="CP018632">
    <property type="protein sequence ID" value="ASJ72839.1"/>
    <property type="molecule type" value="Genomic_DNA"/>
</dbReference>
<comment type="function">
    <text evidence="14">C-type monoheme cytochrome, which is part of the SoxAX cytochrome complex involved in sulfur oxidation. The SoxAX complex catalyzes the formation of a heterodisulfide bond between the conserved cysteine residue on a sulfur carrier SoxYZ complex subunit SoxY and thiosulfate or other inorganic sulfur substrates. This leads to the intermediary formation of conspicuous sulfur globules inside of the cells.</text>
</comment>
<evidence type="ECO:0000256" key="14">
    <source>
        <dbReference type="PIRNR" id="PIRNR038455"/>
    </source>
</evidence>
<dbReference type="FunFam" id="1.10.760.10:FF:000030">
    <property type="entry name" value="L-cysteine S-thiosulfotransferase subunit SoxA"/>
    <property type="match status" value="1"/>
</dbReference>
<dbReference type="InterPro" id="IPR025710">
    <property type="entry name" value="SoxA"/>
</dbReference>
<comment type="cofactor">
    <cofactor evidence="16">
        <name>heme</name>
        <dbReference type="ChEBI" id="CHEBI:30413"/>
    </cofactor>
    <text evidence="16">Binds 2 heme groups per subunit.</text>
</comment>
<dbReference type="GO" id="GO:0016669">
    <property type="term" value="F:oxidoreductase activity, acting on a sulfur group of donors, cytochrome as acceptor"/>
    <property type="evidence" value="ECO:0007669"/>
    <property type="project" value="InterPro"/>
</dbReference>
<dbReference type="PROSITE" id="PS51007">
    <property type="entry name" value="CYTC"/>
    <property type="match status" value="1"/>
</dbReference>
<evidence type="ECO:0000256" key="5">
    <source>
        <dbReference type="ARBA" id="ARBA00022679"/>
    </source>
</evidence>
<dbReference type="GO" id="GO:0042597">
    <property type="term" value="C:periplasmic space"/>
    <property type="evidence" value="ECO:0007669"/>
    <property type="project" value="UniProtKB-SubCell"/>
</dbReference>
<dbReference type="SUPFAM" id="SSF46626">
    <property type="entry name" value="Cytochrome c"/>
    <property type="match status" value="2"/>
</dbReference>
<evidence type="ECO:0000259" key="18">
    <source>
        <dbReference type="PROSITE" id="PS51007"/>
    </source>
</evidence>
<feature type="binding site" description="axial binding residue" evidence="17">
    <location>
        <position position="111"/>
    </location>
    <ligand>
        <name>heme c</name>
        <dbReference type="ChEBI" id="CHEBI:61717"/>
        <label>1</label>
    </ligand>
    <ligandPart>
        <name>Fe</name>
        <dbReference type="ChEBI" id="CHEBI:18248"/>
    </ligandPart>
</feature>
<keyword evidence="10 14" id="KW-0408">Iron</keyword>
<evidence type="ECO:0000256" key="16">
    <source>
        <dbReference type="PIRSR" id="PIRSR038455-2"/>
    </source>
</evidence>
<dbReference type="GO" id="GO:0009055">
    <property type="term" value="F:electron transfer activity"/>
    <property type="evidence" value="ECO:0007669"/>
    <property type="project" value="InterPro"/>
</dbReference>
<evidence type="ECO:0000256" key="6">
    <source>
        <dbReference type="ARBA" id="ARBA00022723"/>
    </source>
</evidence>
<evidence type="ECO:0000256" key="3">
    <source>
        <dbReference type="ARBA" id="ARBA00022448"/>
    </source>
</evidence>
<evidence type="ECO:0000256" key="1">
    <source>
        <dbReference type="ARBA" id="ARBA00004418"/>
    </source>
</evidence>
<dbReference type="GO" id="GO:0070069">
    <property type="term" value="C:cytochrome complex"/>
    <property type="evidence" value="ECO:0007669"/>
    <property type="project" value="InterPro"/>
</dbReference>
<gene>
    <name evidence="19" type="primary">soxA_2</name>
    <name evidence="19" type="ORF">IMCC3135_13770</name>
</gene>
<dbReference type="AlphaFoldDB" id="A0A2Z2NNP3"/>
<dbReference type="GO" id="GO:0016740">
    <property type="term" value="F:transferase activity"/>
    <property type="evidence" value="ECO:0007669"/>
    <property type="project" value="UniProtKB-KW"/>
</dbReference>
<keyword evidence="7" id="KW-0732">Signal</keyword>
<feature type="binding site" evidence="16">
    <location>
        <position position="250"/>
    </location>
    <ligand>
        <name>substrate</name>
    </ligand>
</feature>
<evidence type="ECO:0000256" key="7">
    <source>
        <dbReference type="ARBA" id="ARBA00022729"/>
    </source>
</evidence>
<evidence type="ECO:0000256" key="11">
    <source>
        <dbReference type="ARBA" id="ARBA00025746"/>
    </source>
</evidence>
<dbReference type="GO" id="GO:0019417">
    <property type="term" value="P:sulfur oxidation"/>
    <property type="evidence" value="ECO:0007669"/>
    <property type="project" value="InterPro"/>
</dbReference>
<dbReference type="Proteomes" id="UP000250079">
    <property type="component" value="Chromosome"/>
</dbReference>
<dbReference type="InterPro" id="IPR036909">
    <property type="entry name" value="Cyt_c-like_dom_sf"/>
</dbReference>
<feature type="binding site" description="covalent" evidence="16">
    <location>
        <position position="107"/>
    </location>
    <ligand>
        <name>heme c</name>
        <dbReference type="ChEBI" id="CHEBI:61717"/>
        <label>1</label>
    </ligand>
</feature>
<dbReference type="GO" id="GO:0020037">
    <property type="term" value="F:heme binding"/>
    <property type="evidence" value="ECO:0007669"/>
    <property type="project" value="InterPro"/>
</dbReference>
<dbReference type="EC" id="2.8.5.2" evidence="14"/>
<evidence type="ECO:0000313" key="19">
    <source>
        <dbReference type="EMBL" id="ASJ72839.1"/>
    </source>
</evidence>
<evidence type="ECO:0000256" key="2">
    <source>
        <dbReference type="ARBA" id="ARBA00011530"/>
    </source>
</evidence>
<feature type="binding site" description="axial binding residue" evidence="17">
    <location>
        <position position="145"/>
    </location>
    <ligand>
        <name>heme c</name>
        <dbReference type="ChEBI" id="CHEBI:61717"/>
        <label>1</label>
    </ligand>
    <ligandPart>
        <name>Fe</name>
        <dbReference type="ChEBI" id="CHEBI:18248"/>
    </ligandPart>
</feature>
<name>A0A2Z2NNP3_9GAMM</name>
<comment type="catalytic activity">
    <reaction evidence="12 14">
        <text>L-cysteinyl-[SoxY protein] + thiosulfate + 2 Fe(III)-[cytochrome c] = S-sulfosulfanyl-L-cysteinyl-[SoxY protein] + 2 Fe(II)-[cytochrome c] + 2 H(+)</text>
        <dbReference type="Rhea" id="RHEA:56720"/>
        <dbReference type="Rhea" id="RHEA-COMP:10350"/>
        <dbReference type="Rhea" id="RHEA-COMP:14328"/>
        <dbReference type="Rhea" id="RHEA-COMP:14399"/>
        <dbReference type="Rhea" id="RHEA-COMP:14691"/>
        <dbReference type="ChEBI" id="CHEBI:15378"/>
        <dbReference type="ChEBI" id="CHEBI:29033"/>
        <dbReference type="ChEBI" id="CHEBI:29034"/>
        <dbReference type="ChEBI" id="CHEBI:29950"/>
        <dbReference type="ChEBI" id="CHEBI:33542"/>
        <dbReference type="ChEBI" id="CHEBI:139321"/>
        <dbReference type="EC" id="2.8.5.2"/>
    </reaction>
</comment>
<keyword evidence="20" id="KW-1185">Reference proteome</keyword>
<evidence type="ECO:0000256" key="15">
    <source>
        <dbReference type="PIRSR" id="PIRSR038455-1"/>
    </source>
</evidence>
<comment type="similarity">
    <text evidence="11 14">Belongs to the SoxA family.</text>
</comment>
<accession>A0A2Z2NNP3</accession>
<keyword evidence="3 14" id="KW-0813">Transport</keyword>
<keyword evidence="9 14" id="KW-0249">Electron transport</keyword>
<keyword evidence="6 14" id="KW-0479">Metal-binding</keyword>
<reference evidence="19 20" key="1">
    <citation type="submission" date="2016-12" db="EMBL/GenBank/DDBJ databases">
        <authorList>
            <person name="Song W.-J."/>
            <person name="Kurnit D.M."/>
        </authorList>
    </citation>
    <scope>NUCLEOTIDE SEQUENCE [LARGE SCALE GENOMIC DNA]</scope>
    <source>
        <strain evidence="19 20">IMCC3135</strain>
    </source>
</reference>
<comment type="catalytic activity">
    <reaction evidence="13 14">
        <text>S-sulfanyl-L-cysteinyl-[SoxY protein] + thiosulfate + 2 Fe(III)-[cytochrome c] = S-(2-sulfodisulfanyl)-L-cysteinyl-[SoxY protein] + 2 Fe(II)-[cytochrome c] + 2 H(+)</text>
        <dbReference type="Rhea" id="RHEA:51224"/>
        <dbReference type="Rhea" id="RHEA-COMP:10350"/>
        <dbReference type="Rhea" id="RHEA-COMP:14399"/>
        <dbReference type="Rhea" id="RHEA-COMP:14689"/>
        <dbReference type="Rhea" id="RHEA-COMP:14690"/>
        <dbReference type="ChEBI" id="CHEBI:15378"/>
        <dbReference type="ChEBI" id="CHEBI:29033"/>
        <dbReference type="ChEBI" id="CHEBI:29034"/>
        <dbReference type="ChEBI" id="CHEBI:33542"/>
        <dbReference type="ChEBI" id="CHEBI:61963"/>
        <dbReference type="ChEBI" id="CHEBI:140664"/>
        <dbReference type="EC" id="2.8.5.2"/>
    </reaction>
</comment>
<feature type="binding site" description="covalent" evidence="16">
    <location>
        <position position="209"/>
    </location>
    <ligand>
        <name>heme c</name>
        <dbReference type="ChEBI" id="CHEBI:61717"/>
        <label>2</label>
    </ligand>
</feature>
<evidence type="ECO:0000256" key="9">
    <source>
        <dbReference type="ARBA" id="ARBA00022982"/>
    </source>
</evidence>
<keyword evidence="5 14" id="KW-0808">Transferase</keyword>
<evidence type="ECO:0000256" key="10">
    <source>
        <dbReference type="ARBA" id="ARBA00023004"/>
    </source>
</evidence>
<dbReference type="PIRSF" id="PIRSF038455">
    <property type="entry name" value="SoxA"/>
    <property type="match status" value="1"/>
</dbReference>
<feature type="binding site" description="axial binding residue" evidence="17">
    <location>
        <position position="213"/>
    </location>
    <ligand>
        <name>heme c</name>
        <dbReference type="ChEBI" id="CHEBI:61717"/>
        <label>2</label>
    </ligand>
    <ligandPart>
        <name>Fe</name>
        <dbReference type="ChEBI" id="CHEBI:18248"/>
    </ligandPart>
</feature>
<dbReference type="Gene3D" id="1.10.760.10">
    <property type="entry name" value="Cytochrome c-like domain"/>
    <property type="match status" value="2"/>
</dbReference>
<protein>
    <recommendedName>
        <fullName evidence="14">SoxAX cytochrome complex subunit A</fullName>
        <ecNumber evidence="14">2.8.5.2</ecNumber>
    </recommendedName>
    <alternativeName>
        <fullName evidence="14">Protein SoxA</fullName>
    </alternativeName>
    <alternativeName>
        <fullName evidence="14">Sulfur oxidizing protein A</fullName>
    </alternativeName>
    <alternativeName>
        <fullName evidence="14">Thiosulfate-oxidizing multienzyme system protein SoxA</fullName>
    </alternativeName>
</protein>
<dbReference type="GO" id="GO:0046872">
    <property type="term" value="F:metal ion binding"/>
    <property type="evidence" value="ECO:0007669"/>
    <property type="project" value="UniProtKB-KW"/>
</dbReference>
<organism evidence="19 20">
    <name type="scientific">Granulosicoccus antarcticus IMCC3135</name>
    <dbReference type="NCBI Taxonomy" id="1192854"/>
    <lineage>
        <taxon>Bacteria</taxon>
        <taxon>Pseudomonadati</taxon>
        <taxon>Pseudomonadota</taxon>
        <taxon>Gammaproteobacteria</taxon>
        <taxon>Chromatiales</taxon>
        <taxon>Granulosicoccaceae</taxon>
        <taxon>Granulosicoccus</taxon>
    </lineage>
</organism>
<evidence type="ECO:0000256" key="13">
    <source>
        <dbReference type="ARBA" id="ARBA00048423"/>
    </source>
</evidence>
<evidence type="ECO:0000256" key="17">
    <source>
        <dbReference type="PIRSR" id="PIRSR038455-3"/>
    </source>
</evidence>
<proteinExistence type="inferred from homology"/>
<evidence type="ECO:0000256" key="4">
    <source>
        <dbReference type="ARBA" id="ARBA00022617"/>
    </source>
</evidence>
<feature type="binding site" description="covalent" evidence="16">
    <location>
        <position position="110"/>
    </location>
    <ligand>
        <name>heme c</name>
        <dbReference type="ChEBI" id="CHEBI:61717"/>
        <label>1</label>
    </ligand>
</feature>
<dbReference type="InterPro" id="IPR009056">
    <property type="entry name" value="Cyt_c-like_dom"/>
</dbReference>
<feature type="binding site" description="axial binding residue" evidence="17">
    <location>
        <position position="254"/>
    </location>
    <ligand>
        <name>heme c</name>
        <dbReference type="ChEBI" id="CHEBI:61717"/>
        <label>2</label>
    </ligand>
    <ligandPart>
        <name>Fe</name>
        <dbReference type="ChEBI" id="CHEBI:18248"/>
    </ligandPart>
</feature>
<keyword evidence="19" id="KW-0560">Oxidoreductase</keyword>
<dbReference type="NCBIfam" id="TIGR04484">
    <property type="entry name" value="thiosulf_SoxA"/>
    <property type="match status" value="1"/>
</dbReference>